<dbReference type="Pfam" id="PF13966">
    <property type="entry name" value="zf-RVT"/>
    <property type="match status" value="1"/>
</dbReference>
<dbReference type="InterPro" id="IPR026960">
    <property type="entry name" value="RVT-Znf"/>
</dbReference>
<dbReference type="Proteomes" id="UP001341281">
    <property type="component" value="Chromosome 06"/>
</dbReference>
<accession>A0AAQ3TZJ0</accession>
<reference evidence="2 3" key="1">
    <citation type="submission" date="2024-02" db="EMBL/GenBank/DDBJ databases">
        <title>High-quality chromosome-scale genome assembly of Pensacola bahiagrass (Paspalum notatum Flugge var. saurae).</title>
        <authorList>
            <person name="Vega J.M."/>
            <person name="Podio M."/>
            <person name="Orjuela J."/>
            <person name="Siena L.A."/>
            <person name="Pessino S.C."/>
            <person name="Combes M.C."/>
            <person name="Mariac C."/>
            <person name="Albertini E."/>
            <person name="Pupilli F."/>
            <person name="Ortiz J.P.A."/>
            <person name="Leblanc O."/>
        </authorList>
    </citation>
    <scope>NUCLEOTIDE SEQUENCE [LARGE SCALE GENOMIC DNA]</scope>
    <source>
        <strain evidence="2">R1</strain>
        <tissue evidence="2">Leaf</tissue>
    </source>
</reference>
<sequence>MLAIMINRAKDAVQIEGLIPHRVEDGLSILQYAGDTIVFLEHDFEQAKNLKLLLCTFEQLLGLKINFHKSELFCFGHAKQEEEAYSHLFGCSLDLVGGKVLSVGGKLVLVNSVLSSLSMFMLSFFEVPKEYFKRWIIIGQGFIGIEKNRDWLDTLSTKISRGLGIMNLELQNKCLLSKWLFRLCNKDGVWQQLIRNKYLKSKNLSQVEKRLGDSHFWSGLMEIKGQFLNLGRSFKLLTVKRLISFRRALLGDKLTDWHNLVRRVLNISLQEGNDVFKWDLHRNGCFSVRSMYKYLVNNNILKGVLLTKDNLGRRNWHRDKTCVFYRRAETIQYLFFECQFAKVGKSVALYFCLVQEGCAGLYDFLEMILFFIRLCQNPFYRGTHWLRSWAKLQPNEDHAQVVIWGRQRLETVALQVFASFGWPYVARLSFP</sequence>
<gene>
    <name evidence="2" type="ORF">U9M48_028848</name>
</gene>
<dbReference type="PANTHER" id="PTHR33116:SF87">
    <property type="entry name" value="OS01G0158850 PROTEIN"/>
    <property type="match status" value="1"/>
</dbReference>
<keyword evidence="3" id="KW-1185">Reference proteome</keyword>
<name>A0AAQ3TZJ0_PASNO</name>
<evidence type="ECO:0000313" key="2">
    <source>
        <dbReference type="EMBL" id="WVZ81474.1"/>
    </source>
</evidence>
<evidence type="ECO:0000313" key="3">
    <source>
        <dbReference type="Proteomes" id="UP001341281"/>
    </source>
</evidence>
<protein>
    <recommendedName>
        <fullName evidence="1">Reverse transcriptase zinc-binding domain-containing protein</fullName>
    </recommendedName>
</protein>
<feature type="domain" description="Reverse transcriptase zinc-binding" evidence="1">
    <location>
        <begin position="300"/>
        <end position="342"/>
    </location>
</feature>
<dbReference type="EMBL" id="CP144750">
    <property type="protein sequence ID" value="WVZ81474.1"/>
    <property type="molecule type" value="Genomic_DNA"/>
</dbReference>
<evidence type="ECO:0000259" key="1">
    <source>
        <dbReference type="Pfam" id="PF13966"/>
    </source>
</evidence>
<feature type="non-terminal residue" evidence="2">
    <location>
        <position position="1"/>
    </location>
</feature>
<organism evidence="2 3">
    <name type="scientific">Paspalum notatum var. saurae</name>
    <dbReference type="NCBI Taxonomy" id="547442"/>
    <lineage>
        <taxon>Eukaryota</taxon>
        <taxon>Viridiplantae</taxon>
        <taxon>Streptophyta</taxon>
        <taxon>Embryophyta</taxon>
        <taxon>Tracheophyta</taxon>
        <taxon>Spermatophyta</taxon>
        <taxon>Magnoliopsida</taxon>
        <taxon>Liliopsida</taxon>
        <taxon>Poales</taxon>
        <taxon>Poaceae</taxon>
        <taxon>PACMAD clade</taxon>
        <taxon>Panicoideae</taxon>
        <taxon>Andropogonodae</taxon>
        <taxon>Paspaleae</taxon>
        <taxon>Paspalinae</taxon>
        <taxon>Paspalum</taxon>
    </lineage>
</organism>
<dbReference type="PANTHER" id="PTHR33116">
    <property type="entry name" value="REVERSE TRANSCRIPTASE ZINC-BINDING DOMAIN-CONTAINING PROTEIN-RELATED-RELATED"/>
    <property type="match status" value="1"/>
</dbReference>
<dbReference type="AlphaFoldDB" id="A0AAQ3TZJ0"/>
<proteinExistence type="predicted"/>